<organism evidence="1 2">
    <name type="scientific">Sulfitobacter pontiacus</name>
    <dbReference type="NCBI Taxonomy" id="60137"/>
    <lineage>
        <taxon>Bacteria</taxon>
        <taxon>Pseudomonadati</taxon>
        <taxon>Pseudomonadota</taxon>
        <taxon>Alphaproteobacteria</taxon>
        <taxon>Rhodobacterales</taxon>
        <taxon>Roseobacteraceae</taxon>
        <taxon>Sulfitobacter</taxon>
    </lineage>
</organism>
<evidence type="ECO:0008006" key="3">
    <source>
        <dbReference type="Google" id="ProtNLM"/>
    </source>
</evidence>
<dbReference type="RefSeq" id="WP_243250286.1">
    <property type="nucleotide sequence ID" value="NZ_CP084959.1"/>
</dbReference>
<keyword evidence="2" id="KW-1185">Reference proteome</keyword>
<evidence type="ECO:0000313" key="1">
    <source>
        <dbReference type="EMBL" id="UOA23626.1"/>
    </source>
</evidence>
<dbReference type="AlphaFoldDB" id="A0AAX3ADX4"/>
<dbReference type="Proteomes" id="UP000830781">
    <property type="component" value="Chromosome"/>
</dbReference>
<dbReference type="InterPro" id="IPR011101">
    <property type="entry name" value="DUF5131"/>
</dbReference>
<accession>A0AAX3ADX4</accession>
<dbReference type="EMBL" id="CP084959">
    <property type="protein sequence ID" value="UOA23626.1"/>
    <property type="molecule type" value="Genomic_DNA"/>
</dbReference>
<proteinExistence type="predicted"/>
<sequence>MTQQTKIEWTDFTVNFWEGCQKVGPGCDHCYAEARDARFTGGKHWGPGAPRRYVKGGIAKLRKINREAEQFQTKHGHWPRVFCSSLSDIFDNAVDPAWRVEAFKELTAATNTRPQLLTKRVGNVFQMIPPAWAMKWPAHIGLMITVVNQAEADRDIPKLLALKARLGIPWVGLSMEPLLGPVDLAQPYAGPLHCAVHCKDYCTARGDEECPKFFEGIDWVIVGGESGHRARPTHPDWIRSLRDQCFAAGTPFLFKQWGEWKPISDMAEDEYRPLYRSNCRARGHERQEIIDDIYGETCTVPTLCLQLDGEHKDTLDVGAWGKGSMLAFKVGKARAGRPLDGVEWNGVPT</sequence>
<name>A0AAX3ADX4_9RHOB</name>
<reference evidence="2" key="1">
    <citation type="journal article" date="2022" name="Microorganisms">
        <title>Beyond the ABCs#Discovery of Three New Plasmid Types in Rhodobacterales (RepQ, RepY, RepW).</title>
        <authorList>
            <person name="Freese H.M."/>
            <person name="Ringel V."/>
            <person name="Overmann J."/>
            <person name="Petersen J."/>
        </authorList>
    </citation>
    <scope>NUCLEOTIDE SEQUENCE [LARGE SCALE GENOMIC DNA]</scope>
    <source>
        <strain evidence="2">DSM 110277</strain>
    </source>
</reference>
<evidence type="ECO:0000313" key="2">
    <source>
        <dbReference type="Proteomes" id="UP000830781"/>
    </source>
</evidence>
<gene>
    <name evidence="1" type="ORF">DSM110277_02055</name>
</gene>
<protein>
    <recommendedName>
        <fullName evidence="3">Protein gp37</fullName>
    </recommendedName>
</protein>
<dbReference type="Pfam" id="PF07505">
    <property type="entry name" value="DUF5131"/>
    <property type="match status" value="1"/>
</dbReference>